<dbReference type="InterPro" id="IPR000577">
    <property type="entry name" value="Carb_kinase_FGGY"/>
</dbReference>
<name>A0A1M7XWJ1_9FIRM</name>
<dbReference type="Pfam" id="PF02782">
    <property type="entry name" value="FGGY_C"/>
    <property type="match status" value="1"/>
</dbReference>
<organism evidence="6 7">
    <name type="scientific">Anaerocolumna xylanovorans DSM 12503</name>
    <dbReference type="NCBI Taxonomy" id="1121345"/>
    <lineage>
        <taxon>Bacteria</taxon>
        <taxon>Bacillati</taxon>
        <taxon>Bacillota</taxon>
        <taxon>Clostridia</taxon>
        <taxon>Lachnospirales</taxon>
        <taxon>Lachnospiraceae</taxon>
        <taxon>Anaerocolumna</taxon>
    </lineage>
</organism>
<feature type="domain" description="Carbohydrate kinase FGGY N-terminal" evidence="4">
    <location>
        <begin position="3"/>
        <end position="248"/>
    </location>
</feature>
<comment type="similarity">
    <text evidence="1">Belongs to the FGGY kinase family.</text>
</comment>
<reference evidence="6 7" key="1">
    <citation type="submission" date="2016-12" db="EMBL/GenBank/DDBJ databases">
        <authorList>
            <person name="Song W.-J."/>
            <person name="Kurnit D.M."/>
        </authorList>
    </citation>
    <scope>NUCLEOTIDE SEQUENCE [LARGE SCALE GENOMIC DNA]</scope>
    <source>
        <strain evidence="6 7">DSM 12503</strain>
    </source>
</reference>
<evidence type="ECO:0000256" key="3">
    <source>
        <dbReference type="ARBA" id="ARBA00022777"/>
    </source>
</evidence>
<dbReference type="PIRSF" id="PIRSF000538">
    <property type="entry name" value="GlpK"/>
    <property type="match status" value="1"/>
</dbReference>
<dbReference type="RefSeq" id="WP_073586828.1">
    <property type="nucleotide sequence ID" value="NZ_FRFD01000003.1"/>
</dbReference>
<accession>A0A1M7XWJ1</accession>
<dbReference type="InterPro" id="IPR050406">
    <property type="entry name" value="FGGY_Carb_Kinase"/>
</dbReference>
<keyword evidence="3 6" id="KW-0418">Kinase</keyword>
<dbReference type="GO" id="GO:0005975">
    <property type="term" value="P:carbohydrate metabolic process"/>
    <property type="evidence" value="ECO:0007669"/>
    <property type="project" value="InterPro"/>
</dbReference>
<dbReference type="PANTHER" id="PTHR43095">
    <property type="entry name" value="SUGAR KINASE"/>
    <property type="match status" value="1"/>
</dbReference>
<evidence type="ECO:0000313" key="7">
    <source>
        <dbReference type="Proteomes" id="UP000184612"/>
    </source>
</evidence>
<evidence type="ECO:0000259" key="5">
    <source>
        <dbReference type="Pfam" id="PF02782"/>
    </source>
</evidence>
<keyword evidence="7" id="KW-1185">Reference proteome</keyword>
<feature type="domain" description="Carbohydrate kinase FGGY C-terminal" evidence="5">
    <location>
        <begin position="258"/>
        <end position="449"/>
    </location>
</feature>
<dbReference type="InterPro" id="IPR018485">
    <property type="entry name" value="FGGY_C"/>
</dbReference>
<dbReference type="Pfam" id="PF00370">
    <property type="entry name" value="FGGY_N"/>
    <property type="match status" value="1"/>
</dbReference>
<dbReference type="STRING" id="1121345.SAMN02745217_00061"/>
<gene>
    <name evidence="6" type="ORF">SAMN02745217_00061</name>
</gene>
<evidence type="ECO:0000259" key="4">
    <source>
        <dbReference type="Pfam" id="PF00370"/>
    </source>
</evidence>
<dbReference type="Gene3D" id="3.30.420.40">
    <property type="match status" value="2"/>
</dbReference>
<dbReference type="CDD" id="cd07805">
    <property type="entry name" value="ASKHA_NBD_FGGY_CvXK-like"/>
    <property type="match status" value="1"/>
</dbReference>
<evidence type="ECO:0000256" key="1">
    <source>
        <dbReference type="ARBA" id="ARBA00009156"/>
    </source>
</evidence>
<evidence type="ECO:0000256" key="2">
    <source>
        <dbReference type="ARBA" id="ARBA00022679"/>
    </source>
</evidence>
<dbReference type="Proteomes" id="UP000184612">
    <property type="component" value="Unassembled WGS sequence"/>
</dbReference>
<dbReference type="OrthoDB" id="9805576at2"/>
<evidence type="ECO:0000313" key="6">
    <source>
        <dbReference type="EMBL" id="SHO43021.1"/>
    </source>
</evidence>
<dbReference type="InterPro" id="IPR043129">
    <property type="entry name" value="ATPase_NBD"/>
</dbReference>
<keyword evidence="2" id="KW-0808">Transferase</keyword>
<proteinExistence type="inferred from homology"/>
<dbReference type="AlphaFoldDB" id="A0A1M7XWJ1"/>
<dbReference type="EMBL" id="FRFD01000003">
    <property type="protein sequence ID" value="SHO43021.1"/>
    <property type="molecule type" value="Genomic_DNA"/>
</dbReference>
<dbReference type="SUPFAM" id="SSF53067">
    <property type="entry name" value="Actin-like ATPase domain"/>
    <property type="match status" value="2"/>
</dbReference>
<dbReference type="GO" id="GO:0016301">
    <property type="term" value="F:kinase activity"/>
    <property type="evidence" value="ECO:0007669"/>
    <property type="project" value="UniProtKB-KW"/>
</dbReference>
<protein>
    <submittedName>
        <fullName evidence="6">Xylulokinase</fullName>
    </submittedName>
</protein>
<dbReference type="InterPro" id="IPR018484">
    <property type="entry name" value="FGGY_N"/>
</dbReference>
<sequence>MKVIAFDLGTGGVKASLYDEALDTLGKVFIEYETLFPGPSFHEQRPKDWWQGVVRCCRSLLEETAVRKEEIGCVALSGHSLVNVPVDKNGNCLLDAVPIWSDTRALNEADEFFQKVNKDEWYMTTGNGFPSACYSIFKLMWMKKHEPDVFRKTYKVLGSKDYINFKLTGKMATDFSYISGCGAYALKQKKLKEEYLETAGLPGDIFPDIVTSHTIIGYVTREAAQLTGLKEGTAVACGGVDNACMALGAAGAEEGKSYISLGTSSWIPVNSHEPILDKEKKPYVFAHLEEDMFTSAFSIFSGGNSFRWIRDAIGNETEGIKETYDELCRQAENSPPGAKGVIFNPSLAGGTSQDKSVNIQGAFLNLNLAVTRQDLIRSALEGITMNLKCSYDFMKEKVVMDEELLICGGGSKSPFWMQLFADVFDVTVIKSSIDQDAASLGAAAAAARSLGIIKDYSFIKHLHRIEKSYIPNAEHVRIYEKQLEIFKHASKVLADFGDYMHNAL</sequence>
<dbReference type="PANTHER" id="PTHR43095:SF5">
    <property type="entry name" value="XYLULOSE KINASE"/>
    <property type="match status" value="1"/>
</dbReference>